<gene>
    <name evidence="11" type="ORF">ATK06_1264</name>
</gene>
<sequence length="340" mass="37414">MNSMQTLFFAQENSDGAITEQVSDATQEAVQSVTNWWESDLAREWLLTKPLLILITVLIASVAHWALRRLIDRLAESKFTKVKERLTNRKHAPDATEHDYDPMAQTQAKRRQSRIRTLAAVSKSAVAIFIWVMAGLSILSTIGVNIAPLIASAGVVGVALGFGAQSLVKDFLSGIFMLIEDQYGVGDTIDVGEDIVGDVEDISLRITTIRDVDGTLWYIRNGEILRVGNFSDRYAIARLQIPVGLRNDPEKTQKVLLDSAKEAAKSPEIKDFILSEPELNGVSDFNADSLSYRISVTTLPGQQWAVQRFMNGHILADMQANGITVPYPNGIGIVTGKEEA</sequence>
<dbReference type="InterPro" id="IPR011014">
    <property type="entry name" value="MscS_channel_TM-2"/>
</dbReference>
<proteinExistence type="inferred from homology"/>
<feature type="transmembrane region" description="Helical" evidence="7">
    <location>
        <begin position="146"/>
        <end position="168"/>
    </location>
</feature>
<dbReference type="Pfam" id="PF00924">
    <property type="entry name" value="MS_channel_2nd"/>
    <property type="match status" value="1"/>
</dbReference>
<dbReference type="SUPFAM" id="SSF82861">
    <property type="entry name" value="Mechanosensitive channel protein MscS (YggB), transmembrane region"/>
    <property type="match status" value="1"/>
</dbReference>
<feature type="domain" description="Mechanosensitive ion channel MscS" evidence="8">
    <location>
        <begin position="167"/>
        <end position="231"/>
    </location>
</feature>
<dbReference type="Pfam" id="PF21088">
    <property type="entry name" value="MS_channel_1st"/>
    <property type="match status" value="1"/>
</dbReference>
<protein>
    <submittedName>
        <fullName evidence="11">Small conductance mechanosensitive channel</fullName>
    </submittedName>
</protein>
<dbReference type="PANTHER" id="PTHR30460:SF0">
    <property type="entry name" value="MODERATE CONDUCTANCE MECHANOSENSITIVE CHANNEL YBIO"/>
    <property type="match status" value="1"/>
</dbReference>
<name>A0A2A9DN38_9CORY</name>
<organism evidence="11 12">
    <name type="scientific">Corynebacterium renale</name>
    <dbReference type="NCBI Taxonomy" id="1724"/>
    <lineage>
        <taxon>Bacteria</taxon>
        <taxon>Bacillati</taxon>
        <taxon>Actinomycetota</taxon>
        <taxon>Actinomycetes</taxon>
        <taxon>Mycobacteriales</taxon>
        <taxon>Corynebacteriaceae</taxon>
        <taxon>Corynebacterium</taxon>
    </lineage>
</organism>
<reference evidence="11 12" key="1">
    <citation type="submission" date="2017-10" db="EMBL/GenBank/DDBJ databases">
        <title>Sequencing the genomes of 1000 actinobacteria strains.</title>
        <authorList>
            <person name="Klenk H.-P."/>
        </authorList>
    </citation>
    <scope>NUCLEOTIDE SEQUENCE [LARGE SCALE GENOMIC DNA]</scope>
    <source>
        <strain evidence="11 12">DSM 20688</strain>
    </source>
</reference>
<evidence type="ECO:0000256" key="1">
    <source>
        <dbReference type="ARBA" id="ARBA00004651"/>
    </source>
</evidence>
<dbReference type="InterPro" id="IPR049142">
    <property type="entry name" value="MS_channel_1st"/>
</dbReference>
<comment type="subcellular location">
    <subcellularLocation>
        <location evidence="1">Cell membrane</location>
        <topology evidence="1">Multi-pass membrane protein</topology>
    </subcellularLocation>
</comment>
<evidence type="ECO:0000259" key="10">
    <source>
        <dbReference type="Pfam" id="PF21088"/>
    </source>
</evidence>
<dbReference type="EMBL" id="PDJF01000001">
    <property type="protein sequence ID" value="PFG28167.1"/>
    <property type="molecule type" value="Genomic_DNA"/>
</dbReference>
<dbReference type="PANTHER" id="PTHR30460">
    <property type="entry name" value="MODERATE CONDUCTANCE MECHANOSENSITIVE CHANNEL YBIO"/>
    <property type="match status" value="1"/>
</dbReference>
<evidence type="ECO:0000256" key="5">
    <source>
        <dbReference type="ARBA" id="ARBA00022989"/>
    </source>
</evidence>
<dbReference type="InterPro" id="IPR023408">
    <property type="entry name" value="MscS_beta-dom_sf"/>
</dbReference>
<dbReference type="SUPFAM" id="SSF82689">
    <property type="entry name" value="Mechanosensitive channel protein MscS (YggB), C-terminal domain"/>
    <property type="match status" value="1"/>
</dbReference>
<dbReference type="SUPFAM" id="SSF50182">
    <property type="entry name" value="Sm-like ribonucleoproteins"/>
    <property type="match status" value="1"/>
</dbReference>
<keyword evidence="5 7" id="KW-1133">Transmembrane helix</keyword>
<dbReference type="GO" id="GO:0005886">
    <property type="term" value="C:plasma membrane"/>
    <property type="evidence" value="ECO:0007669"/>
    <property type="project" value="UniProtKB-SubCell"/>
</dbReference>
<dbReference type="Gene3D" id="2.30.30.60">
    <property type="match status" value="1"/>
</dbReference>
<evidence type="ECO:0000256" key="6">
    <source>
        <dbReference type="ARBA" id="ARBA00023136"/>
    </source>
</evidence>
<feature type="domain" description="Mechanosensitive ion channel MscS C-terminal" evidence="9">
    <location>
        <begin position="238"/>
        <end position="323"/>
    </location>
</feature>
<dbReference type="STRING" id="1724.GCA_001044175_01712"/>
<evidence type="ECO:0000313" key="11">
    <source>
        <dbReference type="EMBL" id="PFG28167.1"/>
    </source>
</evidence>
<evidence type="ECO:0000256" key="4">
    <source>
        <dbReference type="ARBA" id="ARBA00022692"/>
    </source>
</evidence>
<dbReference type="FunFam" id="2.30.30.60:FF:000001">
    <property type="entry name" value="MscS Mechanosensitive ion channel"/>
    <property type="match status" value="1"/>
</dbReference>
<keyword evidence="3" id="KW-1003">Cell membrane</keyword>
<keyword evidence="12" id="KW-1185">Reference proteome</keyword>
<dbReference type="InterPro" id="IPR006685">
    <property type="entry name" value="MscS_channel_2nd"/>
</dbReference>
<evidence type="ECO:0000313" key="12">
    <source>
        <dbReference type="Proteomes" id="UP000221653"/>
    </source>
</evidence>
<evidence type="ECO:0000256" key="3">
    <source>
        <dbReference type="ARBA" id="ARBA00022475"/>
    </source>
</evidence>
<evidence type="ECO:0000259" key="9">
    <source>
        <dbReference type="Pfam" id="PF21082"/>
    </source>
</evidence>
<feature type="domain" description="Mechanosensitive ion channel transmembrane helices 2/3" evidence="10">
    <location>
        <begin position="126"/>
        <end position="165"/>
    </location>
</feature>
<dbReference type="InterPro" id="IPR010920">
    <property type="entry name" value="LSM_dom_sf"/>
</dbReference>
<dbReference type="InterPro" id="IPR011066">
    <property type="entry name" value="MscS_channel_C_sf"/>
</dbReference>
<keyword evidence="4 7" id="KW-0812">Transmembrane</keyword>
<comment type="similarity">
    <text evidence="2">Belongs to the MscS (TC 1.A.23) family.</text>
</comment>
<dbReference type="GO" id="GO:0008381">
    <property type="term" value="F:mechanosensitive monoatomic ion channel activity"/>
    <property type="evidence" value="ECO:0007669"/>
    <property type="project" value="InterPro"/>
</dbReference>
<dbReference type="Proteomes" id="UP000221653">
    <property type="component" value="Unassembled WGS sequence"/>
</dbReference>
<dbReference type="OrthoDB" id="4638917at2"/>
<dbReference type="Pfam" id="PF21082">
    <property type="entry name" value="MS_channel_3rd"/>
    <property type="match status" value="1"/>
</dbReference>
<dbReference type="Gene3D" id="1.10.287.1260">
    <property type="match status" value="1"/>
</dbReference>
<evidence type="ECO:0000256" key="2">
    <source>
        <dbReference type="ARBA" id="ARBA00008017"/>
    </source>
</evidence>
<keyword evidence="6 7" id="KW-0472">Membrane</keyword>
<dbReference type="Gene3D" id="3.30.70.100">
    <property type="match status" value="1"/>
</dbReference>
<dbReference type="InterPro" id="IPR049278">
    <property type="entry name" value="MS_channel_C"/>
</dbReference>
<comment type="caution">
    <text evidence="11">The sequence shown here is derived from an EMBL/GenBank/DDBJ whole genome shotgun (WGS) entry which is preliminary data.</text>
</comment>
<feature type="transmembrane region" description="Helical" evidence="7">
    <location>
        <begin position="45"/>
        <end position="67"/>
    </location>
</feature>
<evidence type="ECO:0000259" key="8">
    <source>
        <dbReference type="Pfam" id="PF00924"/>
    </source>
</evidence>
<dbReference type="AlphaFoldDB" id="A0A2A9DN38"/>
<feature type="transmembrane region" description="Helical" evidence="7">
    <location>
        <begin position="118"/>
        <end position="140"/>
    </location>
</feature>
<accession>A0A2A9DN38</accession>
<evidence type="ECO:0000256" key="7">
    <source>
        <dbReference type="SAM" id="Phobius"/>
    </source>
</evidence>
<dbReference type="InterPro" id="IPR045276">
    <property type="entry name" value="YbiO_bact"/>
</dbReference>